<keyword evidence="2 6" id="KW-0812">Transmembrane</keyword>
<comment type="subcellular location">
    <subcellularLocation>
        <location evidence="1">Membrane</location>
        <topology evidence="1">Multi-pass membrane protein</topology>
    </subcellularLocation>
</comment>
<feature type="transmembrane region" description="Helical" evidence="6">
    <location>
        <begin position="207"/>
        <end position="224"/>
    </location>
</feature>
<organism evidence="8">
    <name type="scientific">Colletotrichum fructicola (strain Nara gc5)</name>
    <name type="common">Anthracnose fungus</name>
    <name type="synonym">Colletotrichum gloeosporioides (strain Nara gc5)</name>
    <dbReference type="NCBI Taxonomy" id="1213859"/>
    <lineage>
        <taxon>Eukaryota</taxon>
        <taxon>Fungi</taxon>
        <taxon>Dikarya</taxon>
        <taxon>Ascomycota</taxon>
        <taxon>Pezizomycotina</taxon>
        <taxon>Sordariomycetes</taxon>
        <taxon>Hypocreomycetidae</taxon>
        <taxon>Glomerellales</taxon>
        <taxon>Glomerellaceae</taxon>
        <taxon>Colletotrichum</taxon>
        <taxon>Colletotrichum gloeosporioides species complex</taxon>
    </lineage>
</organism>
<feature type="compositionally biased region" description="Basic and acidic residues" evidence="5">
    <location>
        <begin position="640"/>
        <end position="659"/>
    </location>
</feature>
<feature type="transmembrane region" description="Helical" evidence="6">
    <location>
        <begin position="66"/>
        <end position="85"/>
    </location>
</feature>
<evidence type="ECO:0000256" key="4">
    <source>
        <dbReference type="ARBA" id="ARBA00023136"/>
    </source>
</evidence>
<feature type="transmembrane region" description="Helical" evidence="6">
    <location>
        <begin position="265"/>
        <end position="284"/>
    </location>
</feature>
<feature type="transmembrane region" description="Helical" evidence="6">
    <location>
        <begin position="367"/>
        <end position="387"/>
    </location>
</feature>
<keyword evidence="4 6" id="KW-0472">Membrane</keyword>
<evidence type="ECO:0000256" key="2">
    <source>
        <dbReference type="ARBA" id="ARBA00022692"/>
    </source>
</evidence>
<dbReference type="STRING" id="1213859.L2G268"/>
<dbReference type="PANTHER" id="PTHR43341">
    <property type="entry name" value="AMINO ACID PERMEASE"/>
    <property type="match status" value="1"/>
</dbReference>
<evidence type="ECO:0000259" key="7">
    <source>
        <dbReference type="Pfam" id="PF00324"/>
    </source>
</evidence>
<feature type="compositionally biased region" description="Low complexity" evidence="5">
    <location>
        <begin position="593"/>
        <end position="607"/>
    </location>
</feature>
<feature type="transmembrane region" description="Helical" evidence="6">
    <location>
        <begin position="173"/>
        <end position="195"/>
    </location>
</feature>
<keyword evidence="3 6" id="KW-1133">Transmembrane helix</keyword>
<name>L2G268_COLFN</name>
<evidence type="ECO:0000256" key="6">
    <source>
        <dbReference type="SAM" id="Phobius"/>
    </source>
</evidence>
<feature type="compositionally biased region" description="Low complexity" evidence="5">
    <location>
        <begin position="660"/>
        <end position="678"/>
    </location>
</feature>
<feature type="transmembrane region" description="Helical" evidence="6">
    <location>
        <begin position="472"/>
        <end position="491"/>
    </location>
</feature>
<proteinExistence type="predicted"/>
<feature type="region of interest" description="Disordered" evidence="5">
    <location>
        <begin position="557"/>
        <end position="695"/>
    </location>
</feature>
<evidence type="ECO:0000313" key="8">
    <source>
        <dbReference type="EMBL" id="ELA32113.1"/>
    </source>
</evidence>
<dbReference type="Gene3D" id="1.20.1740.10">
    <property type="entry name" value="Amino acid/polyamine transporter I"/>
    <property type="match status" value="1"/>
</dbReference>
<dbReference type="Pfam" id="PF00324">
    <property type="entry name" value="AA_permease"/>
    <property type="match status" value="2"/>
</dbReference>
<feature type="transmembrane region" description="Helical" evidence="6">
    <location>
        <begin position="393"/>
        <end position="419"/>
    </location>
</feature>
<dbReference type="GO" id="GO:0016020">
    <property type="term" value="C:membrane"/>
    <property type="evidence" value="ECO:0007669"/>
    <property type="project" value="UniProtKB-SubCell"/>
</dbReference>
<evidence type="ECO:0000256" key="3">
    <source>
        <dbReference type="ARBA" id="ARBA00022989"/>
    </source>
</evidence>
<protein>
    <submittedName>
        <fullName evidence="8">Lysine-specific permease</fullName>
    </submittedName>
</protein>
<dbReference type="InterPro" id="IPR004841">
    <property type="entry name" value="AA-permease/SLC12A_dom"/>
</dbReference>
<feature type="transmembrane region" description="Helical" evidence="6">
    <location>
        <begin position="439"/>
        <end position="460"/>
    </location>
</feature>
<dbReference type="EMBL" id="KB020718">
    <property type="protein sequence ID" value="ELA32113.1"/>
    <property type="molecule type" value="Genomic_DNA"/>
</dbReference>
<feature type="transmembrane region" description="Helical" evidence="6">
    <location>
        <begin position="142"/>
        <end position="167"/>
    </location>
</feature>
<feature type="compositionally biased region" description="Basic residues" evidence="5">
    <location>
        <begin position="582"/>
        <end position="592"/>
    </location>
</feature>
<feature type="domain" description="Amino acid permease/ SLC12A" evidence="7">
    <location>
        <begin position="63"/>
        <end position="238"/>
    </location>
</feature>
<dbReference type="GO" id="GO:0015171">
    <property type="term" value="F:amino acid transmembrane transporter activity"/>
    <property type="evidence" value="ECO:0007669"/>
    <property type="project" value="TreeGrafter"/>
</dbReference>
<feature type="domain" description="Amino acid permease/ SLC12A" evidence="7">
    <location>
        <begin position="253"/>
        <end position="498"/>
    </location>
</feature>
<dbReference type="AlphaFoldDB" id="L2G268"/>
<feature type="transmembrane region" description="Helical" evidence="6">
    <location>
        <begin position="817"/>
        <end position="837"/>
    </location>
</feature>
<evidence type="ECO:0000256" key="5">
    <source>
        <dbReference type="SAM" id="MobiDB-lite"/>
    </source>
</evidence>
<sequence length="998" mass="110357">MTRTFESKHHTASINPPLWLLASVGLSRADSTNSNKLGQVESGNNAAVAQQYGETVRGLSPRHVQLMAIGGSIGTGLWVGIGGVLSKAGPLSLVLGYTFWGLLFIWPLNLSVAEMCAYLPIRGSIFELASRFVDPALGFAMGWTYFFAGLMLVCTEYSAVATVIQYWNSDINAAAWIAVAMVSCVAVNLIAVKYYGESEFIMASTKVVLLIGLCLVTLVTMSGGNPMHDAYGFRNWGDGTPTSPTARRVDFWNPRRTIPRVAKLIFYRLVGFYVVGVLCVGIICSSRDPGLLGAIENGEPGAGASPWVVGIKNLHIKALPDIINAFILLSGWSCGNAYLYSCSRTLYGLARDGQAPKFLQKCTKAGVPIYCVLAVTLISCITFLVSSNAAVEVFFWFVDLTTTALIMTYTFMLITYMGFYRARVAQNFPPETLPYIAPLTPWFPALALLLGFLALIFVGFDNFYPFSVRGFITSYFGFIFGVFTFVIWKVLKRTRFVQPKEADLLSGKAEVDAECRHWEEGGIEEVERARLAEMSVARRTWEKMCLRAQHAVARLPLGRRQASDPIVSSRGKPTSSPEPQAKHHPSSRRRLVRVSMSTPSRRSSAPTPRIPQHKITHTAPQPTRSRPELSPSGPADDTETPGRRDAGNNHLPSPEHDASNDSVYSAYSASSAAPTDAAGIHDPPEPGPLPPANTGVELDFSNLNLTCPINPDDIANRWLHNFVPLPGQTVKKYTPSISAFIHRVLQSYANCAIRGRRVPPFIHWSQLNSPSSVPLSTCLSVIRMCANPHPGSEGVIAEVLQREMTKLYDRKTTFDDMALLAAFQAYLIYAMVIFFRLGREYKTFLHQGMMNTQDLACETARRGLACVAEQQGARPKWEEWIVAETKRRVVFTMCMFDSALLTNDGLSSHLATELRGLLAPGGKSLWEARDRRDWEVKYNIQLAAWNDGGLRIEELWPMPEGFSEAETEKRRERVDMWLEDLDEYGTMVYAVTLCTHGG</sequence>
<dbReference type="InterPro" id="IPR050524">
    <property type="entry name" value="APC_YAT"/>
</dbReference>
<evidence type="ECO:0000256" key="1">
    <source>
        <dbReference type="ARBA" id="ARBA00004141"/>
    </source>
</evidence>
<reference evidence="8" key="1">
    <citation type="submission" date="2012-08" db="EMBL/GenBank/DDBJ databases">
        <title>Genome analysis of Colletotrichum orbiculare and Colletotrichum fructicola.</title>
        <authorList>
            <person name="Gan P.H.P."/>
            <person name="Ikeda K."/>
            <person name="Irieda H."/>
            <person name="Narusaka M."/>
            <person name="O'Connell R.J."/>
            <person name="Narusaka Y."/>
            <person name="Takano Y."/>
            <person name="Kubo Y."/>
            <person name="Shirasu K."/>
        </authorList>
    </citation>
    <scope>NUCLEOTIDE SEQUENCE</scope>
    <source>
        <strain evidence="8">Nara gc5</strain>
    </source>
</reference>
<feature type="transmembrane region" description="Helical" evidence="6">
    <location>
        <begin position="97"/>
        <end position="121"/>
    </location>
</feature>
<dbReference type="PANTHER" id="PTHR43341:SF39">
    <property type="entry name" value="AMINO ACID TRANSPORTER (EUROFUNG)-RELATED"/>
    <property type="match status" value="1"/>
</dbReference>
<dbReference type="HOGENOM" id="CLU_300155_0_0_1"/>
<gene>
    <name evidence="8" type="ORF">CGGC5_7782</name>
</gene>
<accession>L2G268</accession>